<dbReference type="InterPro" id="IPR006860">
    <property type="entry name" value="FecR"/>
</dbReference>
<dbReference type="InterPro" id="IPR012373">
    <property type="entry name" value="Ferrdict_sens_TM"/>
</dbReference>
<name>A0A3R6EJM3_9BACT</name>
<dbReference type="Gene3D" id="3.55.50.30">
    <property type="match status" value="1"/>
</dbReference>
<dbReference type="Pfam" id="PF16344">
    <property type="entry name" value="FecR_C"/>
    <property type="match status" value="1"/>
</dbReference>
<dbReference type="AlphaFoldDB" id="A0A3R6EJM3"/>
<dbReference type="RefSeq" id="WP_122203915.1">
    <property type="nucleotide sequence ID" value="NZ_JAQEWX010000005.1"/>
</dbReference>
<evidence type="ECO:0000313" key="2">
    <source>
        <dbReference type="Proteomes" id="UP000286260"/>
    </source>
</evidence>
<dbReference type="GO" id="GO:0016989">
    <property type="term" value="F:sigma factor antagonist activity"/>
    <property type="evidence" value="ECO:0007669"/>
    <property type="project" value="TreeGrafter"/>
</dbReference>
<dbReference type="PIRSF" id="PIRSF018266">
    <property type="entry name" value="FecR"/>
    <property type="match status" value="1"/>
</dbReference>
<gene>
    <name evidence="1" type="ORF">DW828_02975</name>
</gene>
<evidence type="ECO:0000313" key="1">
    <source>
        <dbReference type="EMBL" id="RHC89555.1"/>
    </source>
</evidence>
<dbReference type="Gene3D" id="2.60.120.1440">
    <property type="match status" value="1"/>
</dbReference>
<dbReference type="EMBL" id="QSII01000002">
    <property type="protein sequence ID" value="RHC89555.1"/>
    <property type="molecule type" value="Genomic_DNA"/>
</dbReference>
<sequence>MNQIDNYIQSFLNGSLGAEGHTVLRQWIKEKPENRYYFQAQVAIWKATGVISNAEEFDVTGAINRFNKKAKQVNRIDFYRCTLRFSVVAIILLICGISSLFFLWQSEGRVSEVVEEYREYVVEVPDGAKSKITFPDGSIVWLNAGSKVKYDSNFAKASRKVELTGEGYFEVSKNKELPFVVSTGKLSVKVLGTKFNLKSYEEDSELKVTLKEGAVKVGDFLIDAAPVELKPNQRFTLRKADLSMQVDSVDASHIDNWRNGAMTFDKVPLEEIAKELKRLYNIPIRIESDKLKQIVYYSDFQENVSVGKVLEILSSGNKFRYEIKSEEIRIFN</sequence>
<reference evidence="1 2" key="1">
    <citation type="submission" date="2018-08" db="EMBL/GenBank/DDBJ databases">
        <title>A genome reference for cultivated species of the human gut microbiota.</title>
        <authorList>
            <person name="Zou Y."/>
            <person name="Xue W."/>
            <person name="Luo G."/>
        </authorList>
    </citation>
    <scope>NUCLEOTIDE SEQUENCE [LARGE SCALE GENOMIC DNA]</scope>
    <source>
        <strain evidence="1 2">AM34-17</strain>
    </source>
</reference>
<protein>
    <submittedName>
        <fullName evidence="1">DUF4974 domain-containing protein</fullName>
    </submittedName>
</protein>
<dbReference type="Pfam" id="PF04773">
    <property type="entry name" value="FecR"/>
    <property type="match status" value="1"/>
</dbReference>
<dbReference type="PANTHER" id="PTHR30273">
    <property type="entry name" value="PERIPLASMIC SIGNAL SENSOR AND SIGMA FACTOR ACTIVATOR FECR-RELATED"/>
    <property type="match status" value="1"/>
</dbReference>
<dbReference type="Proteomes" id="UP000286260">
    <property type="component" value="Unassembled WGS sequence"/>
</dbReference>
<dbReference type="InterPro" id="IPR032508">
    <property type="entry name" value="FecR_C"/>
</dbReference>
<organism evidence="1 2">
    <name type="scientific">Parabacteroides merdae</name>
    <dbReference type="NCBI Taxonomy" id="46503"/>
    <lineage>
        <taxon>Bacteria</taxon>
        <taxon>Pseudomonadati</taxon>
        <taxon>Bacteroidota</taxon>
        <taxon>Bacteroidia</taxon>
        <taxon>Bacteroidales</taxon>
        <taxon>Tannerellaceae</taxon>
        <taxon>Parabacteroides</taxon>
    </lineage>
</organism>
<dbReference type="PANTHER" id="PTHR30273:SF2">
    <property type="entry name" value="PROTEIN FECR"/>
    <property type="match status" value="1"/>
</dbReference>
<comment type="caution">
    <text evidence="1">The sequence shown here is derived from an EMBL/GenBank/DDBJ whole genome shotgun (WGS) entry which is preliminary data.</text>
</comment>
<dbReference type="FunFam" id="2.60.120.1440:FF:000001">
    <property type="entry name" value="Putative anti-sigma factor"/>
    <property type="match status" value="1"/>
</dbReference>
<proteinExistence type="predicted"/>
<accession>A0A3R6EJM3</accession>